<comment type="similarity">
    <text evidence="2">Belongs to the carnitine/choline acetyltransferase family.</text>
</comment>
<evidence type="ECO:0000256" key="1">
    <source>
        <dbReference type="ARBA" id="ARBA00004141"/>
    </source>
</evidence>
<dbReference type="InterPro" id="IPR023213">
    <property type="entry name" value="CAT-like_dom_sf"/>
</dbReference>
<evidence type="ECO:0000256" key="11">
    <source>
        <dbReference type="SAM" id="Phobius"/>
    </source>
</evidence>
<dbReference type="STRING" id="51028.A0A0N4V2Z5"/>
<dbReference type="InterPro" id="IPR042231">
    <property type="entry name" value="Cho/carn_acyl_trans_2"/>
</dbReference>
<gene>
    <name evidence="13" type="ORF">EVEC_LOCUS4107</name>
</gene>
<feature type="transmembrane region" description="Helical" evidence="11">
    <location>
        <begin position="52"/>
        <end position="76"/>
    </location>
</feature>
<dbReference type="OrthoDB" id="240216at2759"/>
<organism evidence="15">
    <name type="scientific">Enterobius vermicularis</name>
    <name type="common">Human pinworm</name>
    <dbReference type="NCBI Taxonomy" id="51028"/>
    <lineage>
        <taxon>Eukaryota</taxon>
        <taxon>Metazoa</taxon>
        <taxon>Ecdysozoa</taxon>
        <taxon>Nematoda</taxon>
        <taxon>Chromadorea</taxon>
        <taxon>Rhabditida</taxon>
        <taxon>Spirurina</taxon>
        <taxon>Oxyuridomorpha</taxon>
        <taxon>Oxyuroidea</taxon>
        <taxon>Oxyuridae</taxon>
        <taxon>Enterobius</taxon>
    </lineage>
</organism>
<dbReference type="PANTHER" id="PTHR22589:SF99">
    <property type="entry name" value="CHOLINE_CARNITINE ACYLTRANSFERASE DOMAIN-CONTAINING PROTEIN"/>
    <property type="match status" value="1"/>
</dbReference>
<evidence type="ECO:0000256" key="5">
    <source>
        <dbReference type="ARBA" id="ARBA00022832"/>
    </source>
</evidence>
<evidence type="ECO:0000256" key="4">
    <source>
        <dbReference type="ARBA" id="ARBA00022692"/>
    </source>
</evidence>
<proteinExistence type="inferred from homology"/>
<evidence type="ECO:0000256" key="8">
    <source>
        <dbReference type="ARBA" id="ARBA00023136"/>
    </source>
</evidence>
<keyword evidence="14" id="KW-1185">Reference proteome</keyword>
<dbReference type="GO" id="GO:0009437">
    <property type="term" value="P:carnitine metabolic process"/>
    <property type="evidence" value="ECO:0007669"/>
    <property type="project" value="TreeGrafter"/>
</dbReference>
<evidence type="ECO:0000256" key="6">
    <source>
        <dbReference type="ARBA" id="ARBA00022989"/>
    </source>
</evidence>
<dbReference type="GO" id="GO:0004095">
    <property type="term" value="F:carnitine O-palmitoyltransferase activity"/>
    <property type="evidence" value="ECO:0007669"/>
    <property type="project" value="TreeGrafter"/>
</dbReference>
<keyword evidence="3" id="KW-0808">Transferase</keyword>
<dbReference type="GO" id="GO:0016020">
    <property type="term" value="C:membrane"/>
    <property type="evidence" value="ECO:0007669"/>
    <property type="project" value="UniProtKB-SubCell"/>
</dbReference>
<dbReference type="GO" id="GO:0005739">
    <property type="term" value="C:mitochondrion"/>
    <property type="evidence" value="ECO:0007669"/>
    <property type="project" value="TreeGrafter"/>
</dbReference>
<dbReference type="GO" id="GO:0006631">
    <property type="term" value="P:fatty acid metabolic process"/>
    <property type="evidence" value="ECO:0007669"/>
    <property type="project" value="UniProtKB-KW"/>
</dbReference>
<feature type="transmembrane region" description="Helical" evidence="11">
    <location>
        <begin position="20"/>
        <end position="45"/>
    </location>
</feature>
<keyword evidence="7" id="KW-0443">Lipid metabolism</keyword>
<evidence type="ECO:0000313" key="13">
    <source>
        <dbReference type="EMBL" id="VDD89356.1"/>
    </source>
</evidence>
<sequence>MKKFVFFFWSYNFNRHLQNYIYSLVYPLRPMHLTSLLLIVTAVYYKCFLRALLPISSSSVAYSVIFTICYLPLWLFRCFLKYFFFSYKGFLFEKPTDLSFTTKLWGVTIFPPPKLCSCEPLLPHLPVPQLRDTVQKYLDSIQPIIDKTSKLAEQFLAREGKWLQWITKIYSLFVSNYVTNFWEKYAYLYSRNGLLINSSVAHCVSFDDTLLAVRAAHITYIETLSMLAIDQEEITPIGGGMLCSPHYRKCYATCRVPGETIDYWKIYGLSRHIIALHKGRIFKITVFDENDQICSIERLSEVYEEILNDNVETDVAERYIPALTTDKRDRWCKNRERFFLQNSVNQEALSVIESAIFVIDHPEALDAFMKSMLTGNGANRWADKTLNYTIGTNITHSIINSWLSKRCYDKYQEQKDDVDCKCLIFREFGKGRIKKGNVSPDAFMQMAIQLAYYKDQGKFALTYESASTRFYANARTETLRSVTKESCAFVRAMMDRQCSDEERLQLLLKASVVHTENNRLCMIGKGIDRHLFVLFVFSKIFGFKSLFLDYYIGQPWTLSTSQAPKMTTHLDEDADAESSWLGAAFGAVAHDGYGVCYRFAGNHSICIHTTSYHSALKTDSKRFKERLVETLNEMILLVEKN</sequence>
<dbReference type="EMBL" id="UXUI01007765">
    <property type="protein sequence ID" value="VDD89356.1"/>
    <property type="molecule type" value="Genomic_DNA"/>
</dbReference>
<dbReference type="SUPFAM" id="SSF52777">
    <property type="entry name" value="CoA-dependent acyltransferases"/>
    <property type="match status" value="2"/>
</dbReference>
<keyword evidence="8 11" id="KW-0472">Membrane</keyword>
<reference evidence="13 14" key="2">
    <citation type="submission" date="2018-10" db="EMBL/GenBank/DDBJ databases">
        <authorList>
            <consortium name="Pathogen Informatics"/>
        </authorList>
    </citation>
    <scope>NUCLEOTIDE SEQUENCE [LARGE SCALE GENOMIC DNA]</scope>
</reference>
<dbReference type="AlphaFoldDB" id="A0A0N4V2Z5"/>
<dbReference type="InterPro" id="IPR039551">
    <property type="entry name" value="Cho/carn_acyl_trans"/>
</dbReference>
<evidence type="ECO:0000256" key="10">
    <source>
        <dbReference type="PIRSR" id="PIRSR600542-1"/>
    </source>
</evidence>
<keyword evidence="5" id="KW-0276">Fatty acid metabolism</keyword>
<dbReference type="PROSITE" id="PS00439">
    <property type="entry name" value="ACYLTRANSF_C_1"/>
    <property type="match status" value="1"/>
</dbReference>
<name>A0A0N4V2Z5_ENTVE</name>
<evidence type="ECO:0000256" key="3">
    <source>
        <dbReference type="ARBA" id="ARBA00022679"/>
    </source>
</evidence>
<dbReference type="PANTHER" id="PTHR22589">
    <property type="entry name" value="CARNITINE O-ACYLTRANSFERASE"/>
    <property type="match status" value="1"/>
</dbReference>
<dbReference type="InterPro" id="IPR000542">
    <property type="entry name" value="Carn_acyl_trans"/>
</dbReference>
<accession>A0A0N4V2Z5</accession>
<protein>
    <submittedName>
        <fullName evidence="15">Carn_acyltransf domain-containing protein</fullName>
    </submittedName>
</protein>
<dbReference type="Proteomes" id="UP000274131">
    <property type="component" value="Unassembled WGS sequence"/>
</dbReference>
<comment type="subcellular location">
    <subcellularLocation>
        <location evidence="1">Membrane</location>
        <topology evidence="1">Multi-pass membrane protein</topology>
    </subcellularLocation>
</comment>
<evidence type="ECO:0000256" key="2">
    <source>
        <dbReference type="ARBA" id="ARBA00005232"/>
    </source>
</evidence>
<dbReference type="WBParaSite" id="EVEC_0000439901-mRNA-1">
    <property type="protein sequence ID" value="EVEC_0000439901-mRNA-1"/>
    <property type="gene ID" value="EVEC_0000439901"/>
</dbReference>
<keyword evidence="4 11" id="KW-0812">Transmembrane</keyword>
<evidence type="ECO:0000256" key="9">
    <source>
        <dbReference type="ARBA" id="ARBA00023315"/>
    </source>
</evidence>
<keyword evidence="6 11" id="KW-1133">Transmembrane helix</keyword>
<evidence type="ECO:0000313" key="15">
    <source>
        <dbReference type="WBParaSite" id="EVEC_0000439901-mRNA-1"/>
    </source>
</evidence>
<evidence type="ECO:0000259" key="12">
    <source>
        <dbReference type="Pfam" id="PF00755"/>
    </source>
</evidence>
<evidence type="ECO:0000313" key="14">
    <source>
        <dbReference type="Proteomes" id="UP000274131"/>
    </source>
</evidence>
<reference evidence="15" key="1">
    <citation type="submission" date="2017-02" db="UniProtKB">
        <authorList>
            <consortium name="WormBaseParasite"/>
        </authorList>
    </citation>
    <scope>IDENTIFICATION</scope>
</reference>
<dbReference type="Gene3D" id="3.30.559.70">
    <property type="entry name" value="Choline/Carnitine o-acyltransferase, domain 2"/>
    <property type="match status" value="2"/>
</dbReference>
<feature type="domain" description="Choline/carnitine acyltransferase" evidence="12">
    <location>
        <begin position="406"/>
        <end position="628"/>
    </location>
</feature>
<feature type="domain" description="Choline/carnitine acyltransferase" evidence="12">
    <location>
        <begin position="125"/>
        <end position="395"/>
    </location>
</feature>
<feature type="active site" description="Proton acceptor" evidence="10">
    <location>
        <position position="396"/>
    </location>
</feature>
<dbReference type="FunFam" id="3.30.559.10:FF:000002">
    <property type="entry name" value="carnitine O-palmitoyltransferase 1, liver isoform"/>
    <property type="match status" value="1"/>
</dbReference>
<keyword evidence="9" id="KW-0012">Acyltransferase</keyword>
<dbReference type="Pfam" id="PF00755">
    <property type="entry name" value="Carn_acyltransf"/>
    <property type="match status" value="2"/>
</dbReference>
<evidence type="ECO:0000256" key="7">
    <source>
        <dbReference type="ARBA" id="ARBA00023098"/>
    </source>
</evidence>
<dbReference type="Gene3D" id="3.30.559.10">
    <property type="entry name" value="Chloramphenicol acetyltransferase-like domain"/>
    <property type="match status" value="2"/>
</dbReference>